<comment type="caution">
    <text evidence="1">The sequence shown here is derived from an EMBL/GenBank/DDBJ whole genome shotgun (WGS) entry which is preliminary data.</text>
</comment>
<reference evidence="1 2" key="1">
    <citation type="journal article" date="2021" name="Hortic Res">
        <title>Chromosome-scale assembly of the Dendrobium chrysotoxum genome enhances the understanding of orchid evolution.</title>
        <authorList>
            <person name="Zhang Y."/>
            <person name="Zhang G.Q."/>
            <person name="Zhang D."/>
            <person name="Liu X.D."/>
            <person name="Xu X.Y."/>
            <person name="Sun W.H."/>
            <person name="Yu X."/>
            <person name="Zhu X."/>
            <person name="Wang Z.W."/>
            <person name="Zhao X."/>
            <person name="Zhong W.Y."/>
            <person name="Chen H."/>
            <person name="Yin W.L."/>
            <person name="Huang T."/>
            <person name="Niu S.C."/>
            <person name="Liu Z.J."/>
        </authorList>
    </citation>
    <scope>NUCLEOTIDE SEQUENCE [LARGE SCALE GENOMIC DNA]</scope>
    <source>
        <strain evidence="1">Lindl</strain>
    </source>
</reference>
<keyword evidence="2" id="KW-1185">Reference proteome</keyword>
<name>A0AAV7H8E4_DENCH</name>
<evidence type="ECO:0000313" key="1">
    <source>
        <dbReference type="EMBL" id="KAH0464147.1"/>
    </source>
</evidence>
<sequence length="291" mass="31708">MLRIRWRRVTACGRLLSACTKVADPVAFCCSLGIELFAALYRKGKASKESGSTGAQVVDHSAKGVRLLTSVCGLLGRTGWRSSDVGRGGSGEGGRELCDRELSEEMREARIPACGKEFPLVSYLTTLMEMRSRQGHARSALNRADCRVWSTVETAGFDRSRCLEVVVNIEDDFGFWGSCFGAGDHVIHRAIIRTVGERGRRSTGKSSEAAGGVERLEVCQGKMLEWATVQHLDLRHVGRGLKPLQPHAAVFHPTQAVVAVAIGTYILVRAYLDGSFFTEALGFEMTGVVKM</sequence>
<dbReference type="AlphaFoldDB" id="A0AAV7H8E4"/>
<gene>
    <name evidence="1" type="ORF">IEQ34_006933</name>
</gene>
<dbReference type="EMBL" id="JAGFBR010000007">
    <property type="protein sequence ID" value="KAH0464147.1"/>
    <property type="molecule type" value="Genomic_DNA"/>
</dbReference>
<protein>
    <submittedName>
        <fullName evidence="1">Uncharacterized protein</fullName>
    </submittedName>
</protein>
<evidence type="ECO:0000313" key="2">
    <source>
        <dbReference type="Proteomes" id="UP000775213"/>
    </source>
</evidence>
<organism evidence="1 2">
    <name type="scientific">Dendrobium chrysotoxum</name>
    <name type="common">Orchid</name>
    <dbReference type="NCBI Taxonomy" id="161865"/>
    <lineage>
        <taxon>Eukaryota</taxon>
        <taxon>Viridiplantae</taxon>
        <taxon>Streptophyta</taxon>
        <taxon>Embryophyta</taxon>
        <taxon>Tracheophyta</taxon>
        <taxon>Spermatophyta</taxon>
        <taxon>Magnoliopsida</taxon>
        <taxon>Liliopsida</taxon>
        <taxon>Asparagales</taxon>
        <taxon>Orchidaceae</taxon>
        <taxon>Epidendroideae</taxon>
        <taxon>Malaxideae</taxon>
        <taxon>Dendrobiinae</taxon>
        <taxon>Dendrobium</taxon>
    </lineage>
</organism>
<dbReference type="Proteomes" id="UP000775213">
    <property type="component" value="Unassembled WGS sequence"/>
</dbReference>
<proteinExistence type="predicted"/>
<accession>A0AAV7H8E4</accession>